<protein>
    <submittedName>
        <fullName evidence="1">Uncharacterized protein</fullName>
    </submittedName>
</protein>
<keyword evidence="2" id="KW-1185">Reference proteome</keyword>
<proteinExistence type="predicted"/>
<gene>
    <name evidence="1" type="ORF">SAMN00768000_1760</name>
</gene>
<name>A0A1W1WEH8_SULTA</name>
<accession>A0A1W1WEH8</accession>
<evidence type="ECO:0000313" key="1">
    <source>
        <dbReference type="EMBL" id="SMC04645.1"/>
    </source>
</evidence>
<organism evidence="1 2">
    <name type="scientific">Sulfobacillus thermosulfidooxidans (strain DSM 9293 / VKM B-1269 / AT-1)</name>
    <dbReference type="NCBI Taxonomy" id="929705"/>
    <lineage>
        <taxon>Bacteria</taxon>
        <taxon>Bacillati</taxon>
        <taxon>Bacillota</taxon>
        <taxon>Clostridia</taxon>
        <taxon>Eubacteriales</taxon>
        <taxon>Clostridiales Family XVII. Incertae Sedis</taxon>
        <taxon>Sulfobacillus</taxon>
    </lineage>
</organism>
<reference evidence="2" key="1">
    <citation type="submission" date="2017-04" db="EMBL/GenBank/DDBJ databases">
        <authorList>
            <person name="Varghese N."/>
            <person name="Submissions S."/>
        </authorList>
    </citation>
    <scope>NUCLEOTIDE SEQUENCE [LARGE SCALE GENOMIC DNA]</scope>
    <source>
        <strain evidence="2">DSM 9293</strain>
    </source>
</reference>
<evidence type="ECO:0000313" key="2">
    <source>
        <dbReference type="Proteomes" id="UP000192660"/>
    </source>
</evidence>
<sequence>MTANTWYAPLPDAVYGNDIVHLLAGPGLDPQGAALRTPDLIKDW</sequence>
<dbReference type="AlphaFoldDB" id="A0A1W1WEH8"/>
<dbReference type="Proteomes" id="UP000192660">
    <property type="component" value="Unassembled WGS sequence"/>
</dbReference>
<dbReference type="EMBL" id="FWWY01000001">
    <property type="protein sequence ID" value="SMC04645.1"/>
    <property type="molecule type" value="Genomic_DNA"/>
</dbReference>